<evidence type="ECO:0000256" key="1">
    <source>
        <dbReference type="SAM" id="MobiDB-lite"/>
    </source>
</evidence>
<evidence type="ECO:0000313" key="3">
    <source>
        <dbReference type="Proteomes" id="UP001239994"/>
    </source>
</evidence>
<organism evidence="2 3">
    <name type="scientific">Electrophorus voltai</name>
    <dbReference type="NCBI Taxonomy" id="2609070"/>
    <lineage>
        <taxon>Eukaryota</taxon>
        <taxon>Metazoa</taxon>
        <taxon>Chordata</taxon>
        <taxon>Craniata</taxon>
        <taxon>Vertebrata</taxon>
        <taxon>Euteleostomi</taxon>
        <taxon>Actinopterygii</taxon>
        <taxon>Neopterygii</taxon>
        <taxon>Teleostei</taxon>
        <taxon>Ostariophysi</taxon>
        <taxon>Gymnotiformes</taxon>
        <taxon>Gymnotoidei</taxon>
        <taxon>Gymnotidae</taxon>
        <taxon>Electrophorus</taxon>
    </lineage>
</organism>
<feature type="compositionally biased region" description="Polar residues" evidence="1">
    <location>
        <begin position="709"/>
        <end position="727"/>
    </location>
</feature>
<feature type="compositionally biased region" description="Pro residues" evidence="1">
    <location>
        <begin position="818"/>
        <end position="834"/>
    </location>
</feature>
<feature type="compositionally biased region" description="Basic and acidic residues" evidence="1">
    <location>
        <begin position="576"/>
        <end position="592"/>
    </location>
</feature>
<dbReference type="EMBL" id="JAROKS010000015">
    <property type="protein sequence ID" value="KAK1795878.1"/>
    <property type="molecule type" value="Genomic_DNA"/>
</dbReference>
<feature type="compositionally biased region" description="Basic and acidic residues" evidence="1">
    <location>
        <begin position="1469"/>
        <end position="1555"/>
    </location>
</feature>
<feature type="compositionally biased region" description="Basic and acidic residues" evidence="1">
    <location>
        <begin position="861"/>
        <end position="870"/>
    </location>
</feature>
<feature type="region of interest" description="Disordered" evidence="1">
    <location>
        <begin position="107"/>
        <end position="127"/>
    </location>
</feature>
<keyword evidence="3" id="KW-1185">Reference proteome</keyword>
<feature type="region of interest" description="Disordered" evidence="1">
    <location>
        <begin position="699"/>
        <end position="891"/>
    </location>
</feature>
<feature type="compositionally biased region" description="Basic and acidic residues" evidence="1">
    <location>
        <begin position="1413"/>
        <end position="1423"/>
    </location>
</feature>
<dbReference type="Gene3D" id="2.30.30.40">
    <property type="entry name" value="SH3 Domains"/>
    <property type="match status" value="1"/>
</dbReference>
<feature type="compositionally biased region" description="Gly residues" evidence="1">
    <location>
        <begin position="400"/>
        <end position="411"/>
    </location>
</feature>
<dbReference type="Proteomes" id="UP001239994">
    <property type="component" value="Unassembled WGS sequence"/>
</dbReference>
<feature type="region of interest" description="Disordered" evidence="1">
    <location>
        <begin position="1382"/>
        <end position="1438"/>
    </location>
</feature>
<accession>A0AAD8ZD69</accession>
<feature type="compositionally biased region" description="Polar residues" evidence="1">
    <location>
        <begin position="786"/>
        <end position="798"/>
    </location>
</feature>
<dbReference type="SUPFAM" id="SSF50044">
    <property type="entry name" value="SH3-domain"/>
    <property type="match status" value="1"/>
</dbReference>
<dbReference type="GO" id="GO:0005737">
    <property type="term" value="C:cytoplasm"/>
    <property type="evidence" value="ECO:0007669"/>
    <property type="project" value="TreeGrafter"/>
</dbReference>
<reference evidence="2" key="1">
    <citation type="submission" date="2023-03" db="EMBL/GenBank/DDBJ databases">
        <title>Electrophorus voltai genome.</title>
        <authorList>
            <person name="Bian C."/>
        </authorList>
    </citation>
    <scope>NUCLEOTIDE SEQUENCE</scope>
    <source>
        <strain evidence="2">CB-2022</strain>
        <tissue evidence="2">Muscle</tissue>
    </source>
</reference>
<sequence>MQGIERPKALLFSFTWSAEPVILDLRDLFQLIYEIKQREEIEKKAQKDKQCEQAVYQTILEEDVEDPVYQYIVFEAGHEPIRDQSEESIYQVPLCLVTCGSGQKRETGRRRKSLTANDGATPSPCGRYLRERFPRPLRCGASFAGARAETPVVGQTRDGDICAPSELGKLQPHMGHYVGQCRFNLLAHHFLCFPSRRSEGARQRGQSRHKGHTSLLDVDASLVQVSKCFTVNSLSAVLQNINQLELFGDMSTPPDITSPSTPASPANTLDTTLAHQTASELFTPFNPASVPSGYVTMGAVAPAWTQQGFAAQAPLPFGVQSSMPMAQVLPGGQPLIWGQANLFPATQQQWAAMAGAHFSPATFMPAQTVGPLPAAMFQTLAPVPLAAAAAASCDTPTAGGAGAGAGAGPGAGASASMASSPQHSDRSLPRQAKMSKEMFKDFQMAKPPAMPTRKSEQPSLACTTDAFTSYFGRVGVAQDNDDCDDFDISQMNLTPVTSTTPSTNSPPTPAPCQGSPSKSSSQASDPPTDDSFGEAEGSPSRSGEEDAAGDSQSPCVSDPRAEPQGSESDSPQGEVIDFKTLKSKFQNEETLKIRTKPAIPEKPQTVTSPTTKISNPLIASMNSAMETRTRFAPRVVFKDKSPVKLQLSEPEASELNVKHPHVQRELLNKNQKKEGDLIKQALKDKKLPLVLPMSPKTLAVEDTPKRQSPPVSASPVQLSTAKKSTVNFKMPYQGEKEKTDTSANAVPPSAGLVCSSLTPSAKPTLSKPVPPGAQVPPVLVAAVPPSSTKAPDKPTSSIHPPAGFESGTPGRKGRNLPPVLPMSPVTPAPKPKPASPSSVSSSPVEVSTPEKPTFLFKSRLQSKEKADASKSDVPASSARDGLICSSPTSSAATIVSKDVSPNVCALPVLLKPDPPSSIPAPSIPAPVILSPAVPDSESPVLTASEPDIFSNTGPNLEISNAQVPNTLNPIVPISPALTEKEAIPHSEIMFDIHNLDIPPPIIPEDLPDEVMFVYRIPSSISPKPVLASHTASPASATYASVNPDPSVTLVPPTAPDTDYAFVPSPSPLPSPATSYFQPELQNEKVLDQMRTSSEVNSSSSLKSTSLLSTLARAEMLHSKHNARDERLISLLEKSKRKHTARSHSPTPTTPEFKTLTAPPANALPEFLLPDQGQAETAHHETLPPEEASPVHEALALPHIPLVDYEDDAWAIATLEPDPQASDSALNYGSDQMRRVSPVPKVPAGHSTPEVKVGPPPAPPRRHFPPGPDLDLTPEKPTQFLNPDVQTSTPPAQTMEDTGVIIPVPADFRSEDSRTDASEFENLPKALEVQQEEVPQIMNGTSAPSVHGKEFWDMLGAEHRSSEEFVPIVEATDFGVPRTETDGIHNLEPDSPGNGTIPSPLGTKELNYNSGNHTCEDPEADVKQAKNKKQRKGSPMSMKFQHFFPKQRELLEMLEIFIIRMRKHPLCRNPGREEKAPKKREKQREKEREKDKAKEKKEQKEKEREKKEQKGKETEKESREKEKKGQKEKEREKKELKEKEREKKELKEKEKKEKETKKRFMVTGEEDVIYHAKVTEASKGRKHHLAVKAGDVVNIIRTTGCPKGRWLARDSTNRYGYISVETVELDMQEIMDLGKKAKAGKHIKSNGLTYTEPTSTGSRSPSHYITTQESFTDDGEEWGADDDDDDDDDNLFIVTDTTDLHLNQTGISPERVSPEPYPAEAHEDAANGNVQSKPDMPMDVDMPLLPPPELYADHDVTVSNSLACQGSDEAGTHLEEVHGVASLAQCQQGCAARESAWERAAQLRYLHGNSGRVDAETGPVEPSR</sequence>
<feature type="compositionally biased region" description="Polar residues" evidence="1">
    <location>
        <begin position="1142"/>
        <end position="1151"/>
    </location>
</feature>
<proteinExistence type="predicted"/>
<feature type="compositionally biased region" description="Low complexity" evidence="1">
    <location>
        <begin position="835"/>
        <end position="852"/>
    </location>
</feature>
<dbReference type="FunFam" id="2.30.30.40:FF:000307">
    <property type="entry name" value="Predicted protein"/>
    <property type="match status" value="1"/>
</dbReference>
<gene>
    <name evidence="2" type="ORF">P4O66_008987</name>
</gene>
<dbReference type="PANTHER" id="PTHR47695">
    <property type="entry name" value="PID DOMAIN-CONTAINING PROTEIN"/>
    <property type="match status" value="1"/>
</dbReference>
<feature type="region of interest" description="Disordered" evidence="1">
    <location>
        <begin position="1133"/>
        <end position="1157"/>
    </location>
</feature>
<feature type="compositionally biased region" description="Low complexity" evidence="1">
    <location>
        <begin position="775"/>
        <end position="785"/>
    </location>
</feature>
<dbReference type="InterPro" id="IPR036028">
    <property type="entry name" value="SH3-like_dom_sf"/>
</dbReference>
<feature type="region of interest" description="Disordered" evidence="1">
    <location>
        <begin position="487"/>
        <end position="617"/>
    </location>
</feature>
<comment type="caution">
    <text evidence="2">The sequence shown here is derived from an EMBL/GenBank/DDBJ whole genome shotgun (WGS) entry which is preliminary data.</text>
</comment>
<feature type="compositionally biased region" description="Low complexity" evidence="1">
    <location>
        <begin position="494"/>
        <end position="503"/>
    </location>
</feature>
<name>A0AAD8ZD69_9TELE</name>
<evidence type="ECO:0000313" key="2">
    <source>
        <dbReference type="EMBL" id="KAK1795878.1"/>
    </source>
</evidence>
<feature type="region of interest" description="Disordered" evidence="1">
    <location>
        <begin position="400"/>
        <end position="432"/>
    </location>
</feature>
<feature type="compositionally biased region" description="Low complexity" evidence="1">
    <location>
        <begin position="515"/>
        <end position="526"/>
    </location>
</feature>
<feature type="compositionally biased region" description="Basic and acidic residues" evidence="1">
    <location>
        <begin position="423"/>
        <end position="432"/>
    </location>
</feature>
<feature type="compositionally biased region" description="Polar residues" evidence="1">
    <location>
        <begin position="604"/>
        <end position="614"/>
    </location>
</feature>
<feature type="region of interest" description="Disordered" evidence="1">
    <location>
        <begin position="1466"/>
        <end position="1555"/>
    </location>
</feature>
<feature type="region of interest" description="Disordered" evidence="1">
    <location>
        <begin position="1234"/>
        <end position="1265"/>
    </location>
</feature>
<dbReference type="PANTHER" id="PTHR47695:SF4">
    <property type="entry name" value="DISABLED HOMOLOG 1"/>
    <property type="match status" value="1"/>
</dbReference>
<evidence type="ECO:0008006" key="4">
    <source>
        <dbReference type="Google" id="ProtNLM"/>
    </source>
</evidence>
<dbReference type="GO" id="GO:0001764">
    <property type="term" value="P:neuron migration"/>
    <property type="evidence" value="ECO:0007669"/>
    <property type="project" value="TreeGrafter"/>
</dbReference>
<protein>
    <recommendedName>
        <fullName evidence="4">Helically-extended SH3 domain-containing protein</fullName>
    </recommendedName>
</protein>
<feature type="region of interest" description="Disordered" evidence="1">
    <location>
        <begin position="1645"/>
        <end position="1664"/>
    </location>
</feature>